<dbReference type="GO" id="GO:0140114">
    <property type="term" value="P:cellular detoxification of fluoride"/>
    <property type="evidence" value="ECO:0007669"/>
    <property type="project" value="UniProtKB-UniRule"/>
</dbReference>
<keyword evidence="5 10" id="KW-0472">Membrane</keyword>
<comment type="catalytic activity">
    <reaction evidence="8">
        <text>fluoride(in) = fluoride(out)</text>
        <dbReference type="Rhea" id="RHEA:76159"/>
        <dbReference type="ChEBI" id="CHEBI:17051"/>
    </reaction>
    <physiologicalReaction direction="left-to-right" evidence="8">
        <dbReference type="Rhea" id="RHEA:76160"/>
    </physiologicalReaction>
</comment>
<dbReference type="EMBL" id="RXLP01000019">
    <property type="protein sequence ID" value="TCD54373.1"/>
    <property type="molecule type" value="Genomic_DNA"/>
</dbReference>
<keyword evidence="10" id="KW-0915">Sodium</keyword>
<reference evidence="11 12" key="1">
    <citation type="submission" date="2018-12" db="EMBL/GenBank/DDBJ databases">
        <title>Alloscrdovia theropitheci sp. nov: a novel taxon from the feces of the bleeding-herat monkey (Theropithecus geleda).</title>
        <authorList>
            <person name="Modesto M."/>
        </authorList>
    </citation>
    <scope>NUCLEOTIDE SEQUENCE [LARGE SCALE GENOMIC DNA]</scope>
    <source>
        <strain evidence="11 12">GLDI4/2</strain>
    </source>
</reference>
<keyword evidence="10" id="KW-0406">Ion transport</keyword>
<comment type="caution">
    <text evidence="11">The sequence shown here is derived from an EMBL/GenBank/DDBJ whole genome shotgun (WGS) entry which is preliminary data.</text>
</comment>
<feature type="transmembrane region" description="Helical" evidence="10">
    <location>
        <begin position="101"/>
        <end position="129"/>
    </location>
</feature>
<evidence type="ECO:0000256" key="8">
    <source>
        <dbReference type="ARBA" id="ARBA00035585"/>
    </source>
</evidence>
<feature type="binding site" evidence="10">
    <location>
        <position position="83"/>
    </location>
    <ligand>
        <name>Na(+)</name>
        <dbReference type="ChEBI" id="CHEBI:29101"/>
        <note>structural</note>
    </ligand>
</feature>
<feature type="transmembrane region" description="Helical" evidence="10">
    <location>
        <begin position="70"/>
        <end position="89"/>
    </location>
</feature>
<keyword evidence="6 10" id="KW-0407">Ion channel</keyword>
<evidence type="ECO:0000256" key="7">
    <source>
        <dbReference type="ARBA" id="ARBA00035120"/>
    </source>
</evidence>
<evidence type="ECO:0000256" key="10">
    <source>
        <dbReference type="HAMAP-Rule" id="MF_00454"/>
    </source>
</evidence>
<evidence type="ECO:0000256" key="9">
    <source>
        <dbReference type="ARBA" id="ARBA00049940"/>
    </source>
</evidence>
<dbReference type="GO" id="GO:0062054">
    <property type="term" value="F:fluoride channel activity"/>
    <property type="evidence" value="ECO:0007669"/>
    <property type="project" value="UniProtKB-UniRule"/>
</dbReference>
<dbReference type="HAMAP" id="MF_00454">
    <property type="entry name" value="FluC"/>
    <property type="match status" value="1"/>
</dbReference>
<dbReference type="Pfam" id="PF02537">
    <property type="entry name" value="CRCB"/>
    <property type="match status" value="1"/>
</dbReference>
<comment type="subcellular location">
    <subcellularLocation>
        <location evidence="1 10">Cell membrane</location>
        <topology evidence="1 10">Multi-pass membrane protein</topology>
    </subcellularLocation>
</comment>
<accession>A0A4R0QQ29</accession>
<evidence type="ECO:0000256" key="3">
    <source>
        <dbReference type="ARBA" id="ARBA00022692"/>
    </source>
</evidence>
<comment type="activity regulation">
    <text evidence="10">Na(+) is not transported, but it plays an essential structural role and its presence is essential for fluoride channel function.</text>
</comment>
<evidence type="ECO:0000256" key="4">
    <source>
        <dbReference type="ARBA" id="ARBA00022989"/>
    </source>
</evidence>
<feature type="transmembrane region" description="Helical" evidence="10">
    <location>
        <begin position="41"/>
        <end position="63"/>
    </location>
</feature>
<dbReference type="GO" id="GO:0046872">
    <property type="term" value="F:metal ion binding"/>
    <property type="evidence" value="ECO:0007669"/>
    <property type="project" value="UniProtKB-KW"/>
</dbReference>
<keyword evidence="3 10" id="KW-0812">Transmembrane</keyword>
<comment type="function">
    <text evidence="9 10">Fluoride-specific ion channel. Important for reducing fluoride concentration in the cell, thus reducing its toxicity.</text>
</comment>
<dbReference type="AlphaFoldDB" id="A0A4R0QQ29"/>
<keyword evidence="10" id="KW-0479">Metal-binding</keyword>
<sequence>MEEKLSMDITALLIISCCGGCGAVARFIADTLIKRTHPTVFPVSTLIINTIAAILFAASLVFVRESFGPVYTYMTAGFLGGFSTFSTAMNEIVTLARSKHWAQFISYFIVAIAIPVIALILSIMVFMLIH</sequence>
<comment type="similarity">
    <text evidence="7 10">Belongs to the fluoride channel Fluc/FEX (TC 1.A.43) family.</text>
</comment>
<evidence type="ECO:0000313" key="11">
    <source>
        <dbReference type="EMBL" id="TCD54373.1"/>
    </source>
</evidence>
<dbReference type="PANTHER" id="PTHR28259:SF1">
    <property type="entry name" value="FLUORIDE EXPORT PROTEIN 1-RELATED"/>
    <property type="match status" value="1"/>
</dbReference>
<keyword evidence="12" id="KW-1185">Reference proteome</keyword>
<protein>
    <recommendedName>
        <fullName evidence="10">Fluoride-specific ion channel FluC</fullName>
    </recommendedName>
</protein>
<feature type="binding site" evidence="10">
    <location>
        <position position="80"/>
    </location>
    <ligand>
        <name>Na(+)</name>
        <dbReference type="ChEBI" id="CHEBI:29101"/>
        <note>structural</note>
    </ligand>
</feature>
<name>A0A4R0QQ29_9BIFI</name>
<dbReference type="InterPro" id="IPR003691">
    <property type="entry name" value="FluC"/>
</dbReference>
<evidence type="ECO:0000256" key="5">
    <source>
        <dbReference type="ARBA" id="ARBA00023136"/>
    </source>
</evidence>
<evidence type="ECO:0000256" key="6">
    <source>
        <dbReference type="ARBA" id="ARBA00023303"/>
    </source>
</evidence>
<evidence type="ECO:0000256" key="1">
    <source>
        <dbReference type="ARBA" id="ARBA00004651"/>
    </source>
</evidence>
<dbReference type="OrthoDB" id="5148600at2"/>
<evidence type="ECO:0000313" key="12">
    <source>
        <dbReference type="Proteomes" id="UP000291289"/>
    </source>
</evidence>
<evidence type="ECO:0000256" key="2">
    <source>
        <dbReference type="ARBA" id="ARBA00022475"/>
    </source>
</evidence>
<organism evidence="11 12">
    <name type="scientific">Alloscardovia theropitheci</name>
    <dbReference type="NCBI Taxonomy" id="2496842"/>
    <lineage>
        <taxon>Bacteria</taxon>
        <taxon>Bacillati</taxon>
        <taxon>Actinomycetota</taxon>
        <taxon>Actinomycetes</taxon>
        <taxon>Bifidobacteriales</taxon>
        <taxon>Bifidobacteriaceae</taxon>
        <taxon>Alloscardovia</taxon>
    </lineage>
</organism>
<dbReference type="PANTHER" id="PTHR28259">
    <property type="entry name" value="FLUORIDE EXPORT PROTEIN 1-RELATED"/>
    <property type="match status" value="1"/>
</dbReference>
<keyword evidence="2 10" id="KW-1003">Cell membrane</keyword>
<feature type="transmembrane region" description="Helical" evidence="10">
    <location>
        <begin position="9"/>
        <end position="29"/>
    </location>
</feature>
<gene>
    <name evidence="10" type="primary">fluC</name>
    <name evidence="10" type="synonym">crcB</name>
    <name evidence="11" type="ORF">EJ419_04920</name>
</gene>
<dbReference type="GO" id="GO:0005886">
    <property type="term" value="C:plasma membrane"/>
    <property type="evidence" value="ECO:0007669"/>
    <property type="project" value="UniProtKB-SubCell"/>
</dbReference>
<keyword evidence="10" id="KW-0813">Transport</keyword>
<keyword evidence="4 10" id="KW-1133">Transmembrane helix</keyword>
<dbReference type="Proteomes" id="UP000291289">
    <property type="component" value="Unassembled WGS sequence"/>
</dbReference>
<proteinExistence type="inferred from homology"/>